<dbReference type="EMBL" id="QFQB01000036">
    <property type="protein sequence ID" value="PZQ45908.1"/>
    <property type="molecule type" value="Genomic_DNA"/>
</dbReference>
<accession>A0A2W5MZV4</accession>
<sequence>MSSYRDKFTHSSCPIHHNDNAPFAHSFTQDEVKSITDSLQPYAAVAQQRYSEIGDNIDIFLTAREERHQYPAFTISRLPGTYALRGAYLQSNTIENNNFLLFLKDVEKVLSKACPSSKPYVFDL</sequence>
<name>A0A2W5MZV4_9BACT</name>
<gene>
    <name evidence="1" type="ORF">DI551_06180</name>
</gene>
<dbReference type="AlphaFoldDB" id="A0A2W5MZV4"/>
<proteinExistence type="predicted"/>
<evidence type="ECO:0000313" key="2">
    <source>
        <dbReference type="Proteomes" id="UP000249417"/>
    </source>
</evidence>
<reference evidence="1 2" key="1">
    <citation type="submission" date="2017-08" db="EMBL/GenBank/DDBJ databases">
        <title>Infants hospitalized years apart are colonized by the same room-sourced microbial strains.</title>
        <authorList>
            <person name="Brooks B."/>
            <person name="Olm M.R."/>
            <person name="Firek B.A."/>
            <person name="Baker R."/>
            <person name="Thomas B.C."/>
            <person name="Morowitz M.J."/>
            <person name="Banfield J.F."/>
        </authorList>
    </citation>
    <scope>NUCLEOTIDE SEQUENCE [LARGE SCALE GENOMIC DNA]</scope>
    <source>
        <strain evidence="1">S2_005_002_R2_29</strain>
    </source>
</reference>
<dbReference type="Proteomes" id="UP000249417">
    <property type="component" value="Unassembled WGS sequence"/>
</dbReference>
<organism evidence="1 2">
    <name type="scientific">Micavibrio aeruginosavorus</name>
    <dbReference type="NCBI Taxonomy" id="349221"/>
    <lineage>
        <taxon>Bacteria</taxon>
        <taxon>Pseudomonadati</taxon>
        <taxon>Bdellovibrionota</taxon>
        <taxon>Bdellovibrionia</taxon>
        <taxon>Bdellovibrionales</taxon>
        <taxon>Pseudobdellovibrionaceae</taxon>
        <taxon>Micavibrio</taxon>
    </lineage>
</organism>
<evidence type="ECO:0000313" key="1">
    <source>
        <dbReference type="EMBL" id="PZQ45908.1"/>
    </source>
</evidence>
<comment type="caution">
    <text evidence="1">The sequence shown here is derived from an EMBL/GenBank/DDBJ whole genome shotgun (WGS) entry which is preliminary data.</text>
</comment>
<protein>
    <submittedName>
        <fullName evidence="1">Uncharacterized protein</fullName>
    </submittedName>
</protein>